<dbReference type="EMBL" id="QGKW02001660">
    <property type="protein sequence ID" value="KAF2577482.1"/>
    <property type="molecule type" value="Genomic_DNA"/>
</dbReference>
<dbReference type="PANTHER" id="PTHR31587">
    <property type="entry name" value="TRANSMEMBRANE PROTEIN (DUF2215)"/>
    <property type="match status" value="1"/>
</dbReference>
<accession>A0A8S9J7M5</accession>
<dbReference type="PROSITE" id="PS50144">
    <property type="entry name" value="MATH"/>
    <property type="match status" value="1"/>
</dbReference>
<evidence type="ECO:0000313" key="5">
    <source>
        <dbReference type="Proteomes" id="UP000712281"/>
    </source>
</evidence>
<protein>
    <recommendedName>
        <fullName evidence="3">MATH domain-containing protein</fullName>
    </recommendedName>
</protein>
<organism evidence="4 5">
    <name type="scientific">Brassica cretica</name>
    <name type="common">Mustard</name>
    <dbReference type="NCBI Taxonomy" id="69181"/>
    <lineage>
        <taxon>Eukaryota</taxon>
        <taxon>Viridiplantae</taxon>
        <taxon>Streptophyta</taxon>
        <taxon>Embryophyta</taxon>
        <taxon>Tracheophyta</taxon>
        <taxon>Spermatophyta</taxon>
        <taxon>Magnoliopsida</taxon>
        <taxon>eudicotyledons</taxon>
        <taxon>Gunneridae</taxon>
        <taxon>Pentapetalae</taxon>
        <taxon>rosids</taxon>
        <taxon>malvids</taxon>
        <taxon>Brassicales</taxon>
        <taxon>Brassicaceae</taxon>
        <taxon>Brassiceae</taxon>
        <taxon>Brassica</taxon>
    </lineage>
</organism>
<keyword evidence="1" id="KW-0812">Transmembrane</keyword>
<reference evidence="4" key="1">
    <citation type="submission" date="2019-12" db="EMBL/GenBank/DDBJ databases">
        <title>Genome sequencing and annotation of Brassica cretica.</title>
        <authorList>
            <person name="Studholme D.J."/>
            <person name="Sarris P.F."/>
        </authorList>
    </citation>
    <scope>NUCLEOTIDE SEQUENCE</scope>
    <source>
        <strain evidence="4">PFS-001/15</strain>
        <tissue evidence="4">Leaf</tissue>
    </source>
</reference>
<evidence type="ECO:0000259" key="3">
    <source>
        <dbReference type="PROSITE" id="PS50144"/>
    </source>
</evidence>
<evidence type="ECO:0000256" key="2">
    <source>
        <dbReference type="SAM" id="SignalP"/>
    </source>
</evidence>
<gene>
    <name evidence="4" type="ORF">F2Q68_00006194</name>
</gene>
<name>A0A8S9J7M5_BRACR</name>
<dbReference type="InterPro" id="IPR002083">
    <property type="entry name" value="MATH/TRAF_dom"/>
</dbReference>
<proteinExistence type="predicted"/>
<keyword evidence="2" id="KW-0732">Signal</keyword>
<feature type="chain" id="PRO_5035841340" description="MATH domain-containing protein" evidence="2">
    <location>
        <begin position="39"/>
        <end position="214"/>
    </location>
</feature>
<feature type="transmembrane region" description="Helical" evidence="1">
    <location>
        <begin position="83"/>
        <end position="104"/>
    </location>
</feature>
<keyword evidence="1" id="KW-0472">Membrane</keyword>
<keyword evidence="1" id="KW-1133">Transmembrane helix</keyword>
<sequence>MFLLFGRIIIFLSSNVFSPSSCCLLSFVPLARIGLCGAQRFSMMAQHTFPCGWTDWGSWKHRLSAAGFHFITPVLWLLGFSSLFQVAILVFAGITITGTAFGFWTVRKFLVSEHGGVDVSVAQFVKRAMRSVPATLIFPPQYSSIIVLSYKLASRLGRMGSSSEVVSTIVKKWREHPPSSYSLKVDSFKQLEKFTASSDDKYQSRLFSSCGYNW</sequence>
<evidence type="ECO:0000256" key="1">
    <source>
        <dbReference type="SAM" id="Phobius"/>
    </source>
</evidence>
<dbReference type="PANTHER" id="PTHR31587:SF3">
    <property type="entry name" value="EXPRESSED PROTEIN"/>
    <property type="match status" value="1"/>
</dbReference>
<comment type="caution">
    <text evidence="4">The sequence shown here is derived from an EMBL/GenBank/DDBJ whole genome shotgun (WGS) entry which is preliminary data.</text>
</comment>
<feature type="signal peptide" evidence="2">
    <location>
        <begin position="1"/>
        <end position="38"/>
    </location>
</feature>
<dbReference type="AlphaFoldDB" id="A0A8S9J7M5"/>
<evidence type="ECO:0000313" key="4">
    <source>
        <dbReference type="EMBL" id="KAF2577482.1"/>
    </source>
</evidence>
<dbReference type="Proteomes" id="UP000712281">
    <property type="component" value="Unassembled WGS sequence"/>
</dbReference>
<feature type="domain" description="MATH" evidence="3">
    <location>
        <begin position="178"/>
        <end position="214"/>
    </location>
</feature>